<reference evidence="6" key="1">
    <citation type="submission" date="2018-01" db="EMBL/GenBank/DDBJ databases">
        <authorList>
            <person name="Mao J.F."/>
        </authorList>
    </citation>
    <scope>NUCLEOTIDE SEQUENCE</scope>
    <source>
        <strain evidence="6">Huo1</strain>
        <tissue evidence="6">Leaf</tissue>
    </source>
</reference>
<organism evidence="6">
    <name type="scientific">Salvia splendens</name>
    <name type="common">Scarlet sage</name>
    <dbReference type="NCBI Taxonomy" id="180675"/>
    <lineage>
        <taxon>Eukaryota</taxon>
        <taxon>Viridiplantae</taxon>
        <taxon>Streptophyta</taxon>
        <taxon>Embryophyta</taxon>
        <taxon>Tracheophyta</taxon>
        <taxon>Spermatophyta</taxon>
        <taxon>Magnoliopsida</taxon>
        <taxon>eudicotyledons</taxon>
        <taxon>Gunneridae</taxon>
        <taxon>Pentapetalae</taxon>
        <taxon>asterids</taxon>
        <taxon>lamiids</taxon>
        <taxon>Lamiales</taxon>
        <taxon>Lamiaceae</taxon>
        <taxon>Nepetoideae</taxon>
        <taxon>Mentheae</taxon>
        <taxon>Salviinae</taxon>
        <taxon>Salvia</taxon>
        <taxon>Salvia subgen. Calosphace</taxon>
        <taxon>core Calosphace</taxon>
    </lineage>
</organism>
<dbReference type="InterPro" id="IPR008930">
    <property type="entry name" value="Terpenoid_cyclase/PrenylTrfase"/>
</dbReference>
<dbReference type="PANTHER" id="PTHR31225">
    <property type="entry name" value="OS04G0344100 PROTEIN-RELATED"/>
    <property type="match status" value="1"/>
</dbReference>
<dbReference type="SFLD" id="SFLDS00005">
    <property type="entry name" value="Isoprenoid_Synthase_Type_I"/>
    <property type="match status" value="1"/>
</dbReference>
<dbReference type="SFLD" id="SFLDG01019">
    <property type="entry name" value="Terpene_Cyclase_Like_1_C_Termi"/>
    <property type="match status" value="1"/>
</dbReference>
<dbReference type="InterPro" id="IPR034741">
    <property type="entry name" value="Terpene_cyclase-like_1_C"/>
</dbReference>
<evidence type="ECO:0000256" key="3">
    <source>
        <dbReference type="ARBA" id="ARBA00022842"/>
    </source>
</evidence>
<keyword evidence="7" id="KW-1185">Reference proteome</keyword>
<evidence type="ECO:0000313" key="6">
    <source>
        <dbReference type="EMBL" id="KAG6393438.1"/>
    </source>
</evidence>
<dbReference type="Gene3D" id="1.50.10.130">
    <property type="entry name" value="Terpene synthase, N-terminal domain"/>
    <property type="match status" value="1"/>
</dbReference>
<dbReference type="GO" id="GO:0010333">
    <property type="term" value="F:terpene synthase activity"/>
    <property type="evidence" value="ECO:0007669"/>
    <property type="project" value="InterPro"/>
</dbReference>
<evidence type="ECO:0000256" key="1">
    <source>
        <dbReference type="ARBA" id="ARBA00001946"/>
    </source>
</evidence>
<keyword evidence="2" id="KW-0479">Metal-binding</keyword>
<keyword evidence="3" id="KW-0460">Magnesium</keyword>
<proteinExistence type="predicted"/>
<dbReference type="Pfam" id="PF03936">
    <property type="entry name" value="Terpene_synth_C"/>
    <property type="match status" value="1"/>
</dbReference>
<dbReference type="InterPro" id="IPR008949">
    <property type="entry name" value="Isoprenoid_synthase_dom_sf"/>
</dbReference>
<accession>A0A8X8WFN1</accession>
<dbReference type="CDD" id="cd00684">
    <property type="entry name" value="Terpene_cyclase_plant_C1"/>
    <property type="match status" value="1"/>
</dbReference>
<evidence type="ECO:0000256" key="2">
    <source>
        <dbReference type="ARBA" id="ARBA00022723"/>
    </source>
</evidence>
<dbReference type="EMBL" id="PNBA02000018">
    <property type="protein sequence ID" value="KAG6393438.1"/>
    <property type="molecule type" value="Genomic_DNA"/>
</dbReference>
<reference evidence="6" key="2">
    <citation type="submission" date="2020-08" db="EMBL/GenBank/DDBJ databases">
        <title>Plant Genome Project.</title>
        <authorList>
            <person name="Zhang R.-G."/>
        </authorList>
    </citation>
    <scope>NUCLEOTIDE SEQUENCE</scope>
    <source>
        <strain evidence="6">Huo1</strain>
        <tissue evidence="6">Leaf</tissue>
    </source>
</reference>
<dbReference type="InterPro" id="IPR050148">
    <property type="entry name" value="Terpene_synthase-like"/>
</dbReference>
<dbReference type="PANTHER" id="PTHR31225:SF93">
    <property type="entry name" value="ALPHA-HUMULENE_(-)-(E)-BETA-CARYOPHYLLENE SYNTHASE"/>
    <property type="match status" value="1"/>
</dbReference>
<dbReference type="AlphaFoldDB" id="A0A8X8WFN1"/>
<dbReference type="Gene3D" id="1.10.600.10">
    <property type="entry name" value="Farnesyl Diphosphate Synthase"/>
    <property type="match status" value="1"/>
</dbReference>
<dbReference type="GO" id="GO:0016102">
    <property type="term" value="P:diterpenoid biosynthetic process"/>
    <property type="evidence" value="ECO:0007669"/>
    <property type="project" value="InterPro"/>
</dbReference>
<dbReference type="FunFam" id="1.10.600.10:FF:000007">
    <property type="entry name" value="Isoprene synthase, chloroplastic"/>
    <property type="match status" value="1"/>
</dbReference>
<dbReference type="InterPro" id="IPR044814">
    <property type="entry name" value="Terpene_cyclase_plant_C1"/>
</dbReference>
<evidence type="ECO:0000256" key="4">
    <source>
        <dbReference type="ARBA" id="ARBA00023239"/>
    </source>
</evidence>
<comment type="cofactor">
    <cofactor evidence="1">
        <name>Mg(2+)</name>
        <dbReference type="ChEBI" id="CHEBI:18420"/>
    </cofactor>
</comment>
<evidence type="ECO:0000313" key="7">
    <source>
        <dbReference type="Proteomes" id="UP000298416"/>
    </source>
</evidence>
<gene>
    <name evidence="6" type="ORF">SASPL_147679</name>
</gene>
<feature type="domain" description="Terpene synthase metal-binding" evidence="5">
    <location>
        <begin position="103"/>
        <end position="333"/>
    </location>
</feature>
<protein>
    <recommendedName>
        <fullName evidence="5">Terpene synthase metal-binding domain-containing protein</fullName>
    </recommendedName>
</protein>
<dbReference type="InterPro" id="IPR036965">
    <property type="entry name" value="Terpene_synth_N_sf"/>
</dbReference>
<evidence type="ECO:0000259" key="5">
    <source>
        <dbReference type="Pfam" id="PF03936"/>
    </source>
</evidence>
<dbReference type="InterPro" id="IPR005630">
    <property type="entry name" value="Terpene_synthase_metal-bd"/>
</dbReference>
<sequence>MGNSKRALRRGETVLDDALAFTTATLKSVVPNLGSPLKKQVERALVQPLHLGIPRIEARIFIDTYEEEEEERNETLIKFAKLDYNLLQMLHKEELHQVSRWWKELGLISKLPYARDFWALAVHHEPQYSRARATLAKSVAIASVLDDTYDAYGTIEELEVFTKAIHRWDYGEISGLPEYMRPLYKAILELYNPYEDELAKEGRSYASYYAIEGLKELAKGYFEEAKWFLEGNLPPFEEYLKLGQITSTYDYLVPSSFLGMGSVRKEDFEWLTEKPKILVSTLVIGRLLDDIGSYEFETKRGQLAIGIESYMKDNGVTKEEVTAKFMELCTNAWIDNNEEMLRPSCYKSRDLLMHILNLNRVTYVAYKGKEDGYTQPEKVLKPHIVGMLVDAFDI</sequence>
<dbReference type="Proteomes" id="UP000298416">
    <property type="component" value="Unassembled WGS sequence"/>
</dbReference>
<dbReference type="SUPFAM" id="SSF48576">
    <property type="entry name" value="Terpenoid synthases"/>
    <property type="match status" value="1"/>
</dbReference>
<dbReference type="GO" id="GO:0000287">
    <property type="term" value="F:magnesium ion binding"/>
    <property type="evidence" value="ECO:0007669"/>
    <property type="project" value="InterPro"/>
</dbReference>
<keyword evidence="4" id="KW-0456">Lyase</keyword>
<comment type="caution">
    <text evidence="6">The sequence shown here is derived from an EMBL/GenBank/DDBJ whole genome shotgun (WGS) entry which is preliminary data.</text>
</comment>
<name>A0A8X8WFN1_SALSN</name>
<dbReference type="SUPFAM" id="SSF48239">
    <property type="entry name" value="Terpenoid cyclases/Protein prenyltransferases"/>
    <property type="match status" value="1"/>
</dbReference>